<dbReference type="GO" id="GO:0046872">
    <property type="term" value="F:metal ion binding"/>
    <property type="evidence" value="ECO:0007669"/>
    <property type="project" value="UniProtKB-KW"/>
</dbReference>
<evidence type="ECO:0000259" key="8">
    <source>
        <dbReference type="Pfam" id="PF07687"/>
    </source>
</evidence>
<evidence type="ECO:0000256" key="3">
    <source>
        <dbReference type="ARBA" id="ARBA00006247"/>
    </source>
</evidence>
<keyword evidence="7" id="KW-0170">Cobalt</keyword>
<evidence type="ECO:0000256" key="2">
    <source>
        <dbReference type="ARBA" id="ARBA00001947"/>
    </source>
</evidence>
<comment type="similarity">
    <text evidence="3">Belongs to the peptidase M20A family.</text>
</comment>
<dbReference type="Gene3D" id="3.30.70.360">
    <property type="match status" value="1"/>
</dbReference>
<comment type="cofactor">
    <cofactor evidence="1">
        <name>Co(2+)</name>
        <dbReference type="ChEBI" id="CHEBI:48828"/>
    </cofactor>
</comment>
<keyword evidence="5" id="KW-0378">Hydrolase</keyword>
<evidence type="ECO:0000256" key="6">
    <source>
        <dbReference type="ARBA" id="ARBA00022833"/>
    </source>
</evidence>
<dbReference type="Pfam" id="PF01546">
    <property type="entry name" value="Peptidase_M20"/>
    <property type="match status" value="1"/>
</dbReference>
<evidence type="ECO:0000256" key="4">
    <source>
        <dbReference type="ARBA" id="ARBA00022723"/>
    </source>
</evidence>
<evidence type="ECO:0000256" key="7">
    <source>
        <dbReference type="ARBA" id="ARBA00023285"/>
    </source>
</evidence>
<dbReference type="SUPFAM" id="SSF55031">
    <property type="entry name" value="Bacterial exopeptidase dimerisation domain"/>
    <property type="match status" value="1"/>
</dbReference>
<sequence>MEDGENGSAAERAIRRVEEDRDFVVELARELVRIPSVNPKFEVGEEINREADVQRVVAEQLEAAGMAVESYDVFPGRPNVYGHHEGSDERSLIINGHVDVVPVGDLSAWSVDPFGAEAREGKIFGRGSYDMKAGVAAAIAAARALHDCGVELEGRFEIHSAVDEEAGGFGTRDLVQRGRHASAAIIAEPTEGEIMTAEGGLEWVRVTIRGRNAHSGWRYRDIYPQPLGPERDNAGVNAAELAAGFIEAVGRLERDWGRRKPAHPLLPLGINTINPGVVRVGSGLDEEGLPAVMTNPAITPDVAVVDFDLKFLPTETSESVRKEFEEFVHHWAMQDTWLREHPPSVRWNLADLYFPPFDTPADHPLVELIKRQRAAQGKQANLTGFPAVCDGAHYAGEGITPVIHGPSGAGLHGADEWVEADSIVDAAKAYVAAAAGYCGTR</sequence>
<accession>A0A6J4QYT5</accession>
<dbReference type="NCBIfam" id="TIGR01910">
    <property type="entry name" value="DapE-ArgE"/>
    <property type="match status" value="1"/>
</dbReference>
<organism evidence="9">
    <name type="scientific">uncultured Rubrobacteraceae bacterium</name>
    <dbReference type="NCBI Taxonomy" id="349277"/>
    <lineage>
        <taxon>Bacteria</taxon>
        <taxon>Bacillati</taxon>
        <taxon>Actinomycetota</taxon>
        <taxon>Rubrobacteria</taxon>
        <taxon>Rubrobacterales</taxon>
        <taxon>Rubrobacteraceae</taxon>
        <taxon>environmental samples</taxon>
    </lineage>
</organism>
<feature type="domain" description="Peptidase M20 dimerisation" evidence="8">
    <location>
        <begin position="233"/>
        <end position="328"/>
    </location>
</feature>
<dbReference type="GO" id="GO:0016787">
    <property type="term" value="F:hydrolase activity"/>
    <property type="evidence" value="ECO:0007669"/>
    <property type="project" value="UniProtKB-KW"/>
</dbReference>
<evidence type="ECO:0000256" key="5">
    <source>
        <dbReference type="ARBA" id="ARBA00022801"/>
    </source>
</evidence>
<dbReference type="InterPro" id="IPR010182">
    <property type="entry name" value="ArgE/DapE"/>
</dbReference>
<dbReference type="EMBL" id="CADCVH010000066">
    <property type="protein sequence ID" value="CAA9459261.1"/>
    <property type="molecule type" value="Genomic_DNA"/>
</dbReference>
<dbReference type="AlphaFoldDB" id="A0A6J4QYT5"/>
<dbReference type="PANTHER" id="PTHR43808:SF25">
    <property type="entry name" value="PEPTIDASE M20 DIMERISATION DOMAIN-CONTAINING PROTEIN"/>
    <property type="match status" value="1"/>
</dbReference>
<gene>
    <name evidence="9" type="ORF">AVDCRST_MAG02-1867</name>
</gene>
<dbReference type="InterPro" id="IPR036264">
    <property type="entry name" value="Bact_exopeptidase_dim_dom"/>
</dbReference>
<comment type="cofactor">
    <cofactor evidence="2">
        <name>Zn(2+)</name>
        <dbReference type="ChEBI" id="CHEBI:29105"/>
    </cofactor>
</comment>
<dbReference type="Pfam" id="PF07687">
    <property type="entry name" value="M20_dimer"/>
    <property type="match status" value="1"/>
</dbReference>
<proteinExistence type="inferred from homology"/>
<evidence type="ECO:0000313" key="9">
    <source>
        <dbReference type="EMBL" id="CAA9459261.1"/>
    </source>
</evidence>
<protein>
    <recommendedName>
        <fullName evidence="8">Peptidase M20 dimerisation domain-containing protein</fullName>
    </recommendedName>
</protein>
<evidence type="ECO:0000256" key="1">
    <source>
        <dbReference type="ARBA" id="ARBA00001941"/>
    </source>
</evidence>
<keyword evidence="4" id="KW-0479">Metal-binding</keyword>
<dbReference type="SUPFAM" id="SSF53187">
    <property type="entry name" value="Zn-dependent exopeptidases"/>
    <property type="match status" value="1"/>
</dbReference>
<name>A0A6J4QYT5_9ACTN</name>
<dbReference type="PANTHER" id="PTHR43808">
    <property type="entry name" value="ACETYLORNITHINE DEACETYLASE"/>
    <property type="match status" value="1"/>
</dbReference>
<dbReference type="InterPro" id="IPR011650">
    <property type="entry name" value="Peptidase_M20_dimer"/>
</dbReference>
<reference evidence="9" key="1">
    <citation type="submission" date="2020-02" db="EMBL/GenBank/DDBJ databases">
        <authorList>
            <person name="Meier V. D."/>
        </authorList>
    </citation>
    <scope>NUCLEOTIDE SEQUENCE</scope>
    <source>
        <strain evidence="9">AVDCRST_MAG02</strain>
    </source>
</reference>
<dbReference type="Gene3D" id="3.40.630.10">
    <property type="entry name" value="Zn peptidases"/>
    <property type="match status" value="2"/>
</dbReference>
<keyword evidence="6" id="KW-0862">Zinc</keyword>
<dbReference type="InterPro" id="IPR050072">
    <property type="entry name" value="Peptidase_M20A"/>
</dbReference>
<dbReference type="InterPro" id="IPR002933">
    <property type="entry name" value="Peptidase_M20"/>
</dbReference>